<organism evidence="3 7">
    <name type="scientific">Pseudomonas savastanoi pv. glycinea</name>
    <name type="common">Pseudomonas syringae pv. glycinea</name>
    <dbReference type="NCBI Taxonomy" id="318"/>
    <lineage>
        <taxon>Bacteria</taxon>
        <taxon>Pseudomonadati</taxon>
        <taxon>Pseudomonadota</taxon>
        <taxon>Gammaproteobacteria</taxon>
        <taxon>Pseudomonadales</taxon>
        <taxon>Pseudomonadaceae</taxon>
        <taxon>Pseudomonas</taxon>
    </lineage>
</organism>
<sequence>MSSLRQLEVNSAKGFDPANTIIRFPEVEVITGLARATVYKRLKDDPTFPRPVPLSNSKSRGSPVGFVLAEVHAWVRQRMALRGEAA</sequence>
<evidence type="ECO:0000313" key="3">
    <source>
        <dbReference type="EMBL" id="RMO38984.1"/>
    </source>
</evidence>
<gene>
    <name evidence="1" type="ORF">AC496_5194</name>
    <name evidence="4" type="ORF">ALQ11_01055</name>
    <name evidence="2" type="ORF">ALQ41_01722</name>
    <name evidence="3" type="ORF">ALQ42_01298</name>
</gene>
<dbReference type="EMBL" id="RBQX01000183">
    <property type="protein sequence ID" value="RMQ15068.1"/>
    <property type="molecule type" value="Genomic_DNA"/>
</dbReference>
<protein>
    <submittedName>
        <fullName evidence="1 3">Prophage CP4-57 regulatory</fullName>
    </submittedName>
</protein>
<proteinExistence type="predicted"/>
<evidence type="ECO:0000313" key="4">
    <source>
        <dbReference type="EMBL" id="RMQ15068.1"/>
    </source>
</evidence>
<dbReference type="Pfam" id="PF05930">
    <property type="entry name" value="Phage_AlpA"/>
    <property type="match status" value="1"/>
</dbReference>
<dbReference type="EMBL" id="RBPS01000087">
    <property type="protein sequence ID" value="RMO38984.1"/>
    <property type="molecule type" value="Genomic_DNA"/>
</dbReference>
<dbReference type="PANTHER" id="PTHR36154:SF1">
    <property type="entry name" value="DNA-BINDING TRANSCRIPTIONAL ACTIVATOR ALPA"/>
    <property type="match status" value="1"/>
</dbReference>
<reference evidence="6 7" key="3">
    <citation type="submission" date="2018-08" db="EMBL/GenBank/DDBJ databases">
        <title>Recombination of ecologically and evolutionarily significant loci maintains genetic cohesion in the Pseudomonas syringae species complex.</title>
        <authorList>
            <person name="Dillon M."/>
            <person name="Thakur S."/>
            <person name="Almeida R.N.D."/>
            <person name="Weir B.S."/>
            <person name="Guttman D.S."/>
        </authorList>
    </citation>
    <scope>NUCLEOTIDE SEQUENCE [LARGE SCALE GENOMIC DNA]</scope>
    <source>
        <strain evidence="4 6">ICMP 4182</strain>
        <strain evidence="3 7">ICMP 6372</strain>
        <strain evidence="2 8">ICMP 867</strain>
    </source>
</reference>
<dbReference type="InterPro" id="IPR010260">
    <property type="entry name" value="AlpA"/>
</dbReference>
<dbReference type="Proteomes" id="UP000280599">
    <property type="component" value="Unassembled WGS sequence"/>
</dbReference>
<dbReference type="InterPro" id="IPR052931">
    <property type="entry name" value="Prophage_regulatory_activator"/>
</dbReference>
<comment type="caution">
    <text evidence="3">The sequence shown here is derived from an EMBL/GenBank/DDBJ whole genome shotgun (WGS) entry which is preliminary data.</text>
</comment>
<dbReference type="EMBL" id="RBPT01000502">
    <property type="protein sequence ID" value="RMO36578.1"/>
    <property type="molecule type" value="Genomic_DNA"/>
</dbReference>
<dbReference type="Proteomes" id="UP000037836">
    <property type="component" value="Unassembled WGS sequence"/>
</dbReference>
<evidence type="ECO:0000313" key="8">
    <source>
        <dbReference type="Proteomes" id="UP000280599"/>
    </source>
</evidence>
<evidence type="ECO:0000313" key="6">
    <source>
        <dbReference type="Proteomes" id="UP000272471"/>
    </source>
</evidence>
<dbReference type="PANTHER" id="PTHR36154">
    <property type="entry name" value="DNA-BINDING TRANSCRIPTIONAL ACTIVATOR ALPA"/>
    <property type="match status" value="1"/>
</dbReference>
<reference evidence="1 5" key="1">
    <citation type="submission" date="2015-07" db="EMBL/GenBank/DDBJ databases">
        <authorList>
            <person name="O'Brien H.E."/>
            <person name="Thakur S."/>
            <person name="Gong Y."/>
            <person name="Wang P.W."/>
            <person name="Guttman D.S."/>
        </authorList>
    </citation>
    <scope>NUCLEOTIDE SEQUENCE [LARGE SCALE GENOMIC DNA]</scope>
    <source>
        <strain evidence="1 5">BR1</strain>
    </source>
</reference>
<name>A0A0P9QQT3_PSESG</name>
<evidence type="ECO:0000313" key="1">
    <source>
        <dbReference type="EMBL" id="KPC47247.1"/>
    </source>
</evidence>
<evidence type="ECO:0000313" key="2">
    <source>
        <dbReference type="EMBL" id="RMO36578.1"/>
    </source>
</evidence>
<dbReference type="AlphaFoldDB" id="A0A0P9QQT3"/>
<dbReference type="RefSeq" id="WP_004660907.1">
    <property type="nucleotide sequence ID" value="NZ_LGLL01000020.1"/>
</dbReference>
<dbReference type="Proteomes" id="UP000272471">
    <property type="component" value="Unassembled WGS sequence"/>
</dbReference>
<reference evidence="1 5" key="2">
    <citation type="submission" date="2015-10" db="EMBL/GenBank/DDBJ databases">
        <title>Comparative genomics and high-throughput reverse genetic screens identify a new phytobacterial MAMP and an Arabidopsis receptor required for immune elicitation.</title>
        <authorList>
            <person name="Mott G.A."/>
            <person name="Thakur S."/>
            <person name="Wang P.W."/>
            <person name="Desveaux D."/>
            <person name="Guttman D.S."/>
        </authorList>
    </citation>
    <scope>NUCLEOTIDE SEQUENCE [LARGE SCALE GENOMIC DNA]</scope>
    <source>
        <strain evidence="1 5">BR1</strain>
    </source>
</reference>
<dbReference type="EMBL" id="LGLO01000010">
    <property type="protein sequence ID" value="KPC47247.1"/>
    <property type="molecule type" value="Genomic_DNA"/>
</dbReference>
<evidence type="ECO:0000313" key="5">
    <source>
        <dbReference type="Proteomes" id="UP000037836"/>
    </source>
</evidence>
<keyword evidence="5" id="KW-1185">Reference proteome</keyword>
<dbReference type="Proteomes" id="UP000273536">
    <property type="component" value="Unassembled WGS sequence"/>
</dbReference>
<evidence type="ECO:0000313" key="7">
    <source>
        <dbReference type="Proteomes" id="UP000273536"/>
    </source>
</evidence>
<accession>A0A0P9QQT3</accession>